<comment type="caution">
    <text evidence="9">The sequence shown here is derived from an EMBL/GenBank/DDBJ whole genome shotgun (WGS) entry which is preliminary data.</text>
</comment>
<dbReference type="PROSITE" id="PS50850">
    <property type="entry name" value="MFS"/>
    <property type="match status" value="1"/>
</dbReference>
<feature type="transmembrane region" description="Helical" evidence="7">
    <location>
        <begin position="290"/>
        <end position="312"/>
    </location>
</feature>
<dbReference type="CDD" id="cd06173">
    <property type="entry name" value="MFS_MefA_like"/>
    <property type="match status" value="1"/>
</dbReference>
<dbReference type="AlphaFoldDB" id="A0A927N534"/>
<gene>
    <name evidence="9" type="ORF">HEB94_005543</name>
</gene>
<dbReference type="Gene3D" id="1.20.1250.20">
    <property type="entry name" value="MFS general substrate transporter like domains"/>
    <property type="match status" value="1"/>
</dbReference>
<proteinExistence type="predicted"/>
<name>A0A927N534_9ACTN</name>
<dbReference type="InterPro" id="IPR010290">
    <property type="entry name" value="TM_effector"/>
</dbReference>
<organism evidence="9 10">
    <name type="scientific">Actinopolymorpha pittospori</name>
    <dbReference type="NCBI Taxonomy" id="648752"/>
    <lineage>
        <taxon>Bacteria</taxon>
        <taxon>Bacillati</taxon>
        <taxon>Actinomycetota</taxon>
        <taxon>Actinomycetes</taxon>
        <taxon>Propionibacteriales</taxon>
        <taxon>Actinopolymorphaceae</taxon>
        <taxon>Actinopolymorpha</taxon>
    </lineage>
</organism>
<keyword evidence="3" id="KW-1003">Cell membrane</keyword>
<feature type="transmembrane region" description="Helical" evidence="7">
    <location>
        <begin position="359"/>
        <end position="377"/>
    </location>
</feature>
<dbReference type="GO" id="GO:0022857">
    <property type="term" value="F:transmembrane transporter activity"/>
    <property type="evidence" value="ECO:0007669"/>
    <property type="project" value="InterPro"/>
</dbReference>
<dbReference type="PANTHER" id="PTHR23513">
    <property type="entry name" value="INTEGRAL MEMBRANE EFFLUX PROTEIN-RELATED"/>
    <property type="match status" value="1"/>
</dbReference>
<keyword evidence="2" id="KW-0813">Transport</keyword>
<feature type="transmembrane region" description="Helical" evidence="7">
    <location>
        <begin position="264"/>
        <end position="284"/>
    </location>
</feature>
<evidence type="ECO:0000256" key="6">
    <source>
        <dbReference type="ARBA" id="ARBA00023136"/>
    </source>
</evidence>
<reference evidence="9" key="1">
    <citation type="submission" date="2020-10" db="EMBL/GenBank/DDBJ databases">
        <title>Sequencing the genomes of 1000 actinobacteria strains.</title>
        <authorList>
            <person name="Klenk H.-P."/>
        </authorList>
    </citation>
    <scope>NUCLEOTIDE SEQUENCE</scope>
    <source>
        <strain evidence="9">DSM 45354</strain>
    </source>
</reference>
<dbReference type="Pfam" id="PF05977">
    <property type="entry name" value="MFS_3"/>
    <property type="match status" value="1"/>
</dbReference>
<keyword evidence="5 7" id="KW-1133">Transmembrane helix</keyword>
<dbReference type="InterPro" id="IPR036259">
    <property type="entry name" value="MFS_trans_sf"/>
</dbReference>
<accession>A0A927N534</accession>
<protein>
    <submittedName>
        <fullName evidence="9">MFS family arabinose efflux permease</fullName>
    </submittedName>
</protein>
<evidence type="ECO:0000313" key="10">
    <source>
        <dbReference type="Proteomes" id="UP000638648"/>
    </source>
</evidence>
<feature type="transmembrane region" description="Helical" evidence="7">
    <location>
        <begin position="239"/>
        <end position="257"/>
    </location>
</feature>
<feature type="transmembrane region" description="Helical" evidence="7">
    <location>
        <begin position="151"/>
        <end position="171"/>
    </location>
</feature>
<dbReference type="SUPFAM" id="SSF103473">
    <property type="entry name" value="MFS general substrate transporter"/>
    <property type="match status" value="1"/>
</dbReference>
<dbReference type="GO" id="GO:0005886">
    <property type="term" value="C:plasma membrane"/>
    <property type="evidence" value="ECO:0007669"/>
    <property type="project" value="UniProtKB-SubCell"/>
</dbReference>
<comment type="subcellular location">
    <subcellularLocation>
        <location evidence="1">Cell membrane</location>
        <topology evidence="1">Multi-pass membrane protein</topology>
    </subcellularLocation>
</comment>
<evidence type="ECO:0000313" key="9">
    <source>
        <dbReference type="EMBL" id="MBE1608695.1"/>
    </source>
</evidence>
<evidence type="ECO:0000259" key="8">
    <source>
        <dbReference type="PROSITE" id="PS50850"/>
    </source>
</evidence>
<evidence type="ECO:0000256" key="4">
    <source>
        <dbReference type="ARBA" id="ARBA00022692"/>
    </source>
</evidence>
<sequence>MSSLGDGALAAAAPLAAAAITRDPAAVALVSAAEYLPWLVVTPFAGALVDRWRLRTVLVVADVLRAGGLALLAILIIAGAASIPVLAATACAIVVGQIFGDTAAQTIVVDLAGRDSGALNKANGHISSATTAGKSLVGPPIGSGLYAAVPWLPFVLDAVSFAVSAGLVASLPKRRGPTSRAGRPRLLASIGEGARFLVQHAQLRVLCLLVASANLASFMAMSTFVLFATERLGVTTAGYGVLLAASAVGGVAGGFASGRIAQWLGARPTIIAGLALQVVVWPAIGWTSSPYIAGALLAVVGLCAAVTTVVCVTARQQLTPAAMLGRVISAFRTVSAGTAPLGALLGGGLAAVVDLRAPFYVAGVVLMAAVLVSLPSLRSVQADPISTEGVGQ</sequence>
<evidence type="ECO:0000256" key="5">
    <source>
        <dbReference type="ARBA" id="ARBA00022989"/>
    </source>
</evidence>
<dbReference type="PANTHER" id="PTHR23513:SF6">
    <property type="entry name" value="MAJOR FACILITATOR SUPERFAMILY ASSOCIATED DOMAIN-CONTAINING PROTEIN"/>
    <property type="match status" value="1"/>
</dbReference>
<keyword evidence="6 7" id="KW-0472">Membrane</keyword>
<keyword evidence="4 7" id="KW-0812">Transmembrane</keyword>
<feature type="transmembrane region" description="Helical" evidence="7">
    <location>
        <begin position="333"/>
        <end position="353"/>
    </location>
</feature>
<feature type="domain" description="Major facilitator superfamily (MFS) profile" evidence="8">
    <location>
        <begin position="200"/>
        <end position="392"/>
    </location>
</feature>
<evidence type="ECO:0000256" key="3">
    <source>
        <dbReference type="ARBA" id="ARBA00022475"/>
    </source>
</evidence>
<feature type="transmembrane region" description="Helical" evidence="7">
    <location>
        <begin position="205"/>
        <end position="227"/>
    </location>
</feature>
<feature type="transmembrane region" description="Helical" evidence="7">
    <location>
        <begin position="69"/>
        <end position="95"/>
    </location>
</feature>
<feature type="transmembrane region" description="Helical" evidence="7">
    <location>
        <begin position="28"/>
        <end position="49"/>
    </location>
</feature>
<keyword evidence="10" id="KW-1185">Reference proteome</keyword>
<evidence type="ECO:0000256" key="2">
    <source>
        <dbReference type="ARBA" id="ARBA00022448"/>
    </source>
</evidence>
<evidence type="ECO:0000256" key="7">
    <source>
        <dbReference type="SAM" id="Phobius"/>
    </source>
</evidence>
<evidence type="ECO:0000256" key="1">
    <source>
        <dbReference type="ARBA" id="ARBA00004651"/>
    </source>
</evidence>
<dbReference type="EMBL" id="JADBEM010000001">
    <property type="protein sequence ID" value="MBE1608695.1"/>
    <property type="molecule type" value="Genomic_DNA"/>
</dbReference>
<dbReference type="Proteomes" id="UP000638648">
    <property type="component" value="Unassembled WGS sequence"/>
</dbReference>
<dbReference type="InterPro" id="IPR020846">
    <property type="entry name" value="MFS_dom"/>
</dbReference>